<sequence>MRSPELDNPISRFCGKGDSAVTKVEYDADRGRVSINPTQYFDGVTPDLWTYQIGGYQVLAKWLKDRKGRFLTSADTIHYSRVVTVLSKTTDLQCAIDSVVTSIFHEGDT</sequence>
<keyword evidence="2" id="KW-0808">Transferase</keyword>
<evidence type="ECO:0000313" key="3">
    <source>
        <dbReference type="Proteomes" id="UP000266489"/>
    </source>
</evidence>
<protein>
    <submittedName>
        <fullName evidence="2">Adenine methyltransferase</fullName>
    </submittedName>
</protein>
<feature type="domain" description="Type ISP restriction-modification enzyme LLaBIII C-terminal specificity" evidence="1">
    <location>
        <begin position="4"/>
        <end position="80"/>
    </location>
</feature>
<dbReference type="Pfam" id="PF18135">
    <property type="entry name" value="Type_ISP_C"/>
    <property type="match status" value="1"/>
</dbReference>
<evidence type="ECO:0000313" key="2">
    <source>
        <dbReference type="EMBL" id="RIE07352.1"/>
    </source>
</evidence>
<gene>
    <name evidence="2" type="ORF">SMC5_09875</name>
</gene>
<name>A0A398CX53_9BACT</name>
<organism evidence="2 3">
    <name type="scientific">Candidatus Cryosericum odellii</name>
    <dbReference type="NCBI Taxonomy" id="2290917"/>
    <lineage>
        <taxon>Bacteria</taxon>
        <taxon>Pseudomonadati</taxon>
        <taxon>Caldisericota/Cryosericota group</taxon>
        <taxon>Candidatus Cryosericota</taxon>
        <taxon>Candidatus Cryosericia</taxon>
        <taxon>Candidatus Cryosericales</taxon>
        <taxon>Candidatus Cryosericaceae</taxon>
        <taxon>Candidatus Cryosericum</taxon>
    </lineage>
</organism>
<keyword evidence="2" id="KW-0489">Methyltransferase</keyword>
<evidence type="ECO:0000259" key="1">
    <source>
        <dbReference type="Pfam" id="PF18135"/>
    </source>
</evidence>
<comment type="caution">
    <text evidence="2">The sequence shown here is derived from an EMBL/GenBank/DDBJ whole genome shotgun (WGS) entry which is preliminary data.</text>
</comment>
<dbReference type="GO" id="GO:0032259">
    <property type="term" value="P:methylation"/>
    <property type="evidence" value="ECO:0007669"/>
    <property type="project" value="UniProtKB-KW"/>
</dbReference>
<dbReference type="GO" id="GO:0008168">
    <property type="term" value="F:methyltransferase activity"/>
    <property type="evidence" value="ECO:0007669"/>
    <property type="project" value="UniProtKB-KW"/>
</dbReference>
<dbReference type="Proteomes" id="UP000266489">
    <property type="component" value="Unassembled WGS sequence"/>
</dbReference>
<dbReference type="EMBL" id="QXIU01000242">
    <property type="protein sequence ID" value="RIE07352.1"/>
    <property type="molecule type" value="Genomic_DNA"/>
</dbReference>
<accession>A0A398CX53</accession>
<proteinExistence type="predicted"/>
<dbReference type="AlphaFoldDB" id="A0A398CX53"/>
<dbReference type="InterPro" id="IPR041635">
    <property type="entry name" value="Type_ISP_LLaBIII_C"/>
</dbReference>
<reference evidence="2 3" key="1">
    <citation type="submission" date="2018-09" db="EMBL/GenBank/DDBJ databases">
        <title>Discovery and Ecogenomic Context for Candidatus Cryosericales, a Global Caldiserica Order Active in Thawing Permafrost.</title>
        <authorList>
            <person name="Martinez M.A."/>
            <person name="Woodcroft B.J."/>
            <person name="Ignacio Espinoza J.C."/>
            <person name="Zayed A."/>
            <person name="Singleton C.M."/>
            <person name="Boyd J."/>
            <person name="Li Y.-F."/>
            <person name="Purvine S."/>
            <person name="Maughan H."/>
            <person name="Hodgkins S.B."/>
            <person name="Anderson D."/>
            <person name="Sederholm M."/>
            <person name="Temperton B."/>
            <person name="Saleska S.R."/>
            <person name="Tyson G.W."/>
            <person name="Rich V.I."/>
        </authorList>
    </citation>
    <scope>NUCLEOTIDE SEQUENCE [LARGE SCALE GENOMIC DNA]</scope>
    <source>
        <strain evidence="2 3">SMC5</strain>
    </source>
</reference>